<evidence type="ECO:0000256" key="4">
    <source>
        <dbReference type="ARBA" id="ARBA00011233"/>
    </source>
</evidence>
<reference evidence="9 10" key="1">
    <citation type="submission" date="2020-08" db="EMBL/GenBank/DDBJ databases">
        <title>The Agave Microbiome: Exploring the role of microbial communities in plant adaptations to desert environments.</title>
        <authorList>
            <person name="Partida-Martinez L.P."/>
        </authorList>
    </citation>
    <scope>NUCLEOTIDE SEQUENCE [LARGE SCALE GENOMIC DNA]</scope>
    <source>
        <strain evidence="9 10">RAS26</strain>
    </source>
</reference>
<dbReference type="GO" id="GO:0008675">
    <property type="term" value="F:2-dehydro-3-deoxy-phosphogluconate aldolase activity"/>
    <property type="evidence" value="ECO:0007669"/>
    <property type="project" value="UniProtKB-EC"/>
</dbReference>
<dbReference type="EMBL" id="JACHVX010000002">
    <property type="protein sequence ID" value="MBB2922341.1"/>
    <property type="molecule type" value="Genomic_DNA"/>
</dbReference>
<dbReference type="NCBIfam" id="TIGR01182">
    <property type="entry name" value="eda"/>
    <property type="match status" value="1"/>
</dbReference>
<organism evidence="9 10">
    <name type="scientific">Cellulomonas cellasea</name>
    <dbReference type="NCBI Taxonomy" id="43670"/>
    <lineage>
        <taxon>Bacteria</taxon>
        <taxon>Bacillati</taxon>
        <taxon>Actinomycetota</taxon>
        <taxon>Actinomycetes</taxon>
        <taxon>Micrococcales</taxon>
        <taxon>Cellulomonadaceae</taxon>
        <taxon>Cellulomonas</taxon>
    </lineage>
</organism>
<evidence type="ECO:0000256" key="7">
    <source>
        <dbReference type="ARBA" id="ARBA00023270"/>
    </source>
</evidence>
<evidence type="ECO:0000256" key="5">
    <source>
        <dbReference type="ARBA" id="ARBA00013063"/>
    </source>
</evidence>
<evidence type="ECO:0000256" key="8">
    <source>
        <dbReference type="ARBA" id="ARBA00023277"/>
    </source>
</evidence>
<dbReference type="PROSITE" id="PS00160">
    <property type="entry name" value="ALDOLASE_KDPG_KHG_2"/>
    <property type="match status" value="1"/>
</dbReference>
<dbReference type="EC" id="4.1.2.14" evidence="5"/>
<gene>
    <name evidence="9" type="ORF">FHR80_001253</name>
</gene>
<comment type="catalytic activity">
    <reaction evidence="1">
        <text>2-dehydro-3-deoxy-6-phospho-D-gluconate = D-glyceraldehyde 3-phosphate + pyruvate</text>
        <dbReference type="Rhea" id="RHEA:17089"/>
        <dbReference type="ChEBI" id="CHEBI:15361"/>
        <dbReference type="ChEBI" id="CHEBI:57569"/>
        <dbReference type="ChEBI" id="CHEBI:59776"/>
        <dbReference type="EC" id="4.1.2.14"/>
    </reaction>
</comment>
<dbReference type="PROSITE" id="PS00159">
    <property type="entry name" value="ALDOLASE_KDPG_KHG_1"/>
    <property type="match status" value="1"/>
</dbReference>
<dbReference type="PANTHER" id="PTHR30246">
    <property type="entry name" value="2-KETO-3-DEOXY-6-PHOSPHOGLUCONATE ALDOLASE"/>
    <property type="match status" value="1"/>
</dbReference>
<dbReference type="InterPro" id="IPR013785">
    <property type="entry name" value="Aldolase_TIM"/>
</dbReference>
<accession>A0A7W4UDU0</accession>
<dbReference type="PANTHER" id="PTHR30246:SF1">
    <property type="entry name" value="2-DEHYDRO-3-DEOXY-6-PHOSPHOGALACTONATE ALDOLASE-RELATED"/>
    <property type="match status" value="1"/>
</dbReference>
<keyword evidence="8" id="KW-0119">Carbohydrate metabolism</keyword>
<evidence type="ECO:0000256" key="6">
    <source>
        <dbReference type="ARBA" id="ARBA00023239"/>
    </source>
</evidence>
<keyword evidence="6 9" id="KW-0456">Lyase</keyword>
<dbReference type="Gene3D" id="3.20.20.70">
    <property type="entry name" value="Aldolase class I"/>
    <property type="match status" value="1"/>
</dbReference>
<dbReference type="SUPFAM" id="SSF51569">
    <property type="entry name" value="Aldolase"/>
    <property type="match status" value="1"/>
</dbReference>
<sequence length="209" mass="20528">MDTLSALAEARLVPVVVLDDAADAPALGDALVAGGLPVAEVTFRTAAAAEAIRVLAGRGDVLVGAGTVLTVEQVDQAVAAGASYVVSPGTSRAVVERCQEHGILALPGAVTATEIQAALELGLTTVKFFPAGTSGGAPAIAALAAPFGGVQFVPTGGVSPTNLHEYLALPSVAAVGGSWMVPRDRIRARDTAGITELTAAAVALAAGGA</sequence>
<comment type="caution">
    <text evidence="9">The sequence shown here is derived from an EMBL/GenBank/DDBJ whole genome shotgun (WGS) entry which is preliminary data.</text>
</comment>
<dbReference type="AlphaFoldDB" id="A0A7W4UDU0"/>
<evidence type="ECO:0000256" key="2">
    <source>
        <dbReference type="ARBA" id="ARBA00004736"/>
    </source>
</evidence>
<keyword evidence="7" id="KW-0704">Schiff base</keyword>
<protein>
    <recommendedName>
        <fullName evidence="5">2-dehydro-3-deoxy-phosphogluconate aldolase</fullName>
        <ecNumber evidence="5">4.1.2.14</ecNumber>
    </recommendedName>
</protein>
<reference evidence="9 10" key="2">
    <citation type="submission" date="2020-08" db="EMBL/GenBank/DDBJ databases">
        <authorList>
            <person name="Partida-Martinez L."/>
            <person name="Huntemann M."/>
            <person name="Clum A."/>
            <person name="Wang J."/>
            <person name="Palaniappan K."/>
            <person name="Ritter S."/>
            <person name="Chen I.-M."/>
            <person name="Stamatis D."/>
            <person name="Reddy T."/>
            <person name="O'Malley R."/>
            <person name="Daum C."/>
            <person name="Shapiro N."/>
            <person name="Ivanova N."/>
            <person name="Kyrpides N."/>
            <person name="Woyke T."/>
        </authorList>
    </citation>
    <scope>NUCLEOTIDE SEQUENCE [LARGE SCALE GENOMIC DNA]</scope>
    <source>
        <strain evidence="9 10">RAS26</strain>
    </source>
</reference>
<dbReference type="InterPro" id="IPR031337">
    <property type="entry name" value="KDPG/KHG_AS_1"/>
</dbReference>
<evidence type="ECO:0000256" key="3">
    <source>
        <dbReference type="ARBA" id="ARBA00006906"/>
    </source>
</evidence>
<comment type="subunit">
    <text evidence="4">Homotrimer.</text>
</comment>
<dbReference type="CDD" id="cd00452">
    <property type="entry name" value="KDPG_aldolase"/>
    <property type="match status" value="1"/>
</dbReference>
<dbReference type="InterPro" id="IPR000887">
    <property type="entry name" value="Aldlse_KDPG_KHG"/>
</dbReference>
<dbReference type="Pfam" id="PF01081">
    <property type="entry name" value="Aldolase"/>
    <property type="match status" value="1"/>
</dbReference>
<dbReference type="Proteomes" id="UP000518206">
    <property type="component" value="Unassembled WGS sequence"/>
</dbReference>
<dbReference type="RefSeq" id="WP_183295308.1">
    <property type="nucleotide sequence ID" value="NZ_JACHVX010000002.1"/>
</dbReference>
<comment type="pathway">
    <text evidence="2">Carbohydrate acid metabolism; 2-dehydro-3-deoxy-D-gluconate degradation; D-glyceraldehyde 3-phosphate and pyruvate from 2-dehydro-3-deoxy-D-gluconate: step 2/2.</text>
</comment>
<evidence type="ECO:0000313" key="9">
    <source>
        <dbReference type="EMBL" id="MBB2922341.1"/>
    </source>
</evidence>
<evidence type="ECO:0000313" key="10">
    <source>
        <dbReference type="Proteomes" id="UP000518206"/>
    </source>
</evidence>
<dbReference type="InterPro" id="IPR031338">
    <property type="entry name" value="KDPG/KHG_AS_2"/>
</dbReference>
<name>A0A7W4UDU0_9CELL</name>
<evidence type="ECO:0000256" key="1">
    <source>
        <dbReference type="ARBA" id="ARBA00000654"/>
    </source>
</evidence>
<comment type="similarity">
    <text evidence="3">Belongs to the KHG/KDPG aldolase family.</text>
</comment>
<proteinExistence type="inferred from homology"/>